<accession>A0ABN2X6L5</accession>
<evidence type="ECO:0000313" key="2">
    <source>
        <dbReference type="Proteomes" id="UP001500897"/>
    </source>
</evidence>
<dbReference type="EMBL" id="BAAANS010000029">
    <property type="protein sequence ID" value="GAA2105758.1"/>
    <property type="molecule type" value="Genomic_DNA"/>
</dbReference>
<gene>
    <name evidence="1" type="ORF">GCM10009759_43170</name>
</gene>
<protein>
    <submittedName>
        <fullName evidence="1">Uncharacterized protein</fullName>
    </submittedName>
</protein>
<sequence>MYAIRLELVPPPVEDGCPETAGAAPVRTALLRLRLDGARVCHARVRAVRLRAGVDGLAAVCFLTASSLLAAELALRAGAARLVGPDGPLAGWSVERCEADPWIALGLWQDSARS</sequence>
<dbReference type="RefSeq" id="WP_344554094.1">
    <property type="nucleotide sequence ID" value="NZ_BAAANS010000029.1"/>
</dbReference>
<keyword evidence="2" id="KW-1185">Reference proteome</keyword>
<comment type="caution">
    <text evidence="1">The sequence shown here is derived from an EMBL/GenBank/DDBJ whole genome shotgun (WGS) entry which is preliminary data.</text>
</comment>
<reference evidence="1 2" key="1">
    <citation type="journal article" date="2019" name="Int. J. Syst. Evol. Microbiol.">
        <title>The Global Catalogue of Microorganisms (GCM) 10K type strain sequencing project: providing services to taxonomists for standard genome sequencing and annotation.</title>
        <authorList>
            <consortium name="The Broad Institute Genomics Platform"/>
            <consortium name="The Broad Institute Genome Sequencing Center for Infectious Disease"/>
            <person name="Wu L."/>
            <person name="Ma J."/>
        </authorList>
    </citation>
    <scope>NUCLEOTIDE SEQUENCE [LARGE SCALE GENOMIC DNA]</scope>
    <source>
        <strain evidence="1 2">JCM 14559</strain>
    </source>
</reference>
<evidence type="ECO:0000313" key="1">
    <source>
        <dbReference type="EMBL" id="GAA2105758.1"/>
    </source>
</evidence>
<dbReference type="Proteomes" id="UP001500897">
    <property type="component" value="Unassembled WGS sequence"/>
</dbReference>
<name>A0ABN2X6L5_9ACTN</name>
<proteinExistence type="predicted"/>
<organism evidence="1 2">
    <name type="scientific">Kitasatospora saccharophila</name>
    <dbReference type="NCBI Taxonomy" id="407973"/>
    <lineage>
        <taxon>Bacteria</taxon>
        <taxon>Bacillati</taxon>
        <taxon>Actinomycetota</taxon>
        <taxon>Actinomycetes</taxon>
        <taxon>Kitasatosporales</taxon>
        <taxon>Streptomycetaceae</taxon>
        <taxon>Kitasatospora</taxon>
    </lineage>
</organism>